<dbReference type="InterPro" id="IPR014001">
    <property type="entry name" value="Helicase_ATP-bd"/>
</dbReference>
<feature type="coiled-coil region" evidence="2">
    <location>
        <begin position="856"/>
        <end position="883"/>
    </location>
</feature>
<comment type="caution">
    <text evidence="6">The sequence shown here is derived from an EMBL/GenBank/DDBJ whole genome shotgun (WGS) entry which is preliminary data.</text>
</comment>
<dbReference type="InterPro" id="IPR001650">
    <property type="entry name" value="Helicase_C-like"/>
</dbReference>
<name>A0ABP1J0B5_9EUKA</name>
<keyword evidence="7" id="KW-1185">Reference proteome</keyword>
<evidence type="ECO:0000256" key="3">
    <source>
        <dbReference type="SAM" id="MobiDB-lite"/>
    </source>
</evidence>
<evidence type="ECO:0000259" key="5">
    <source>
        <dbReference type="PROSITE" id="PS51194"/>
    </source>
</evidence>
<dbReference type="Gene3D" id="3.40.50.10810">
    <property type="entry name" value="Tandem AAA-ATPase domain"/>
    <property type="match status" value="2"/>
</dbReference>
<dbReference type="Proteomes" id="UP001642409">
    <property type="component" value="Unassembled WGS sequence"/>
</dbReference>
<dbReference type="Pfam" id="PF00271">
    <property type="entry name" value="Helicase_C"/>
    <property type="match status" value="1"/>
</dbReference>
<keyword evidence="2" id="KW-0175">Coiled coil</keyword>
<evidence type="ECO:0000313" key="6">
    <source>
        <dbReference type="EMBL" id="CAL6027766.1"/>
    </source>
</evidence>
<feature type="compositionally biased region" description="Low complexity" evidence="3">
    <location>
        <begin position="913"/>
        <end position="950"/>
    </location>
</feature>
<feature type="domain" description="Helicase C-terminal" evidence="5">
    <location>
        <begin position="510"/>
        <end position="670"/>
    </location>
</feature>
<dbReference type="InterPro" id="IPR038718">
    <property type="entry name" value="SNF2-like_sf"/>
</dbReference>
<feature type="coiled-coil region" evidence="2">
    <location>
        <begin position="178"/>
        <end position="219"/>
    </location>
</feature>
<feature type="domain" description="Helicase ATP-binding" evidence="4">
    <location>
        <begin position="72"/>
        <end position="307"/>
    </location>
</feature>
<gene>
    <name evidence="6" type="ORF">HINF_LOCUS31485</name>
</gene>
<reference evidence="6 7" key="1">
    <citation type="submission" date="2024-07" db="EMBL/GenBank/DDBJ databases">
        <authorList>
            <person name="Akdeniz Z."/>
        </authorList>
    </citation>
    <scope>NUCLEOTIDE SEQUENCE [LARGE SCALE GENOMIC DNA]</scope>
</reference>
<evidence type="ECO:0000256" key="2">
    <source>
        <dbReference type="SAM" id="Coils"/>
    </source>
</evidence>
<dbReference type="PROSITE" id="PS51194">
    <property type="entry name" value="HELICASE_CTER"/>
    <property type="match status" value="1"/>
</dbReference>
<dbReference type="PANTHER" id="PTHR45629">
    <property type="entry name" value="SNF2/RAD54 FAMILY MEMBER"/>
    <property type="match status" value="1"/>
</dbReference>
<evidence type="ECO:0000313" key="7">
    <source>
        <dbReference type="Proteomes" id="UP001642409"/>
    </source>
</evidence>
<organism evidence="6 7">
    <name type="scientific">Hexamita inflata</name>
    <dbReference type="NCBI Taxonomy" id="28002"/>
    <lineage>
        <taxon>Eukaryota</taxon>
        <taxon>Metamonada</taxon>
        <taxon>Diplomonadida</taxon>
        <taxon>Hexamitidae</taxon>
        <taxon>Hexamitinae</taxon>
        <taxon>Hexamita</taxon>
    </lineage>
</organism>
<accession>A0ABP1J0B5</accession>
<dbReference type="SMART" id="SM00490">
    <property type="entry name" value="HELICc"/>
    <property type="match status" value="1"/>
</dbReference>
<dbReference type="EMBL" id="CAXDID020000105">
    <property type="protein sequence ID" value="CAL6027766.1"/>
    <property type="molecule type" value="Genomic_DNA"/>
</dbReference>
<evidence type="ECO:0000259" key="4">
    <source>
        <dbReference type="PROSITE" id="PS51192"/>
    </source>
</evidence>
<dbReference type="PROSITE" id="PS51192">
    <property type="entry name" value="HELICASE_ATP_BIND_1"/>
    <property type="match status" value="1"/>
</dbReference>
<dbReference type="CDD" id="cd18793">
    <property type="entry name" value="SF2_C_SNF"/>
    <property type="match status" value="1"/>
</dbReference>
<dbReference type="Gene3D" id="3.40.50.300">
    <property type="entry name" value="P-loop containing nucleotide triphosphate hydrolases"/>
    <property type="match status" value="1"/>
</dbReference>
<dbReference type="InterPro" id="IPR050496">
    <property type="entry name" value="SNF2_RAD54_helicase_repair"/>
</dbReference>
<sequence>MSQKQDDQKQERMLIKPRVSLDADFIPESLRPMFNKLFYYQKETVNWVLSKFLLSDTYCQANNNDPSCTLQFKTFQAVRGLLCGHSPGLGKTPISCFTLSVLFAQNKIRFAMVIVPKTVTEQWRSHLNIWCPNAHVCVYNGPKRSAELAQLMESKKGIILTTYRTADIDADEVTRVLFNNAEKMYNTQQKNMRKAEEEAKEKRQKIQALKQKNDLLNNDKFAISISEDGSEIQEQIMQVNAVQVIPFRKCAVDFMILDEATEIKNESSSCHQRIKTISTFFKLALTGTPIMNNIKELYNLINFLNQGFLGNRAHFVNEFDKQINVSRLKDATEIQKSVGRALQKDLIKSIQPIFLRHTKEQVNALQTNKIEVIMWMSLSEVQNQIYTGFVSSKKFTNDLKLTLESKTVPFRLITILRKICENMMRLNNKETKLLEQEDKNRLTDEQKNYLNIIGNRVKLDDLNVDSDDEEAKQEVNNTILNNYFNQGVDSIIEQKSFQTLNKYCSVKQHLLTQLVLKFIQHKQKCLIFTEHTTTLNLIQLQLEDLGINFVRIDGSVTQTQKRQEICNSFNVNPQISCLLMTIKVGGMGLNLQAAQRVIIFSPNWNPSIEEQAVARAYRIGQKQDVVVYKLVVRNTIEEKLVARQFHKLQVADQVMQDMDAKVKVASGDITELFVRREVELEKLSLQNKEQQKQLLQHRLDQLIKQQNVEYNNQNVMIERRKMMLIEAAGGNMLKYGQMISTLNSQQHSSPELLEIGHQIFLTKQELARYEVVSLEDTLNQITDQSKIDFKSEKALLDEIIAANQEFNVSISVVQHSDMLKNKVDDDSSIEEIDPVQAKLEDGEPVYDTQSYKSYAITKISDLREQYVQDVEQIERKHIEKQETEILPELKEIIDKRKQKSKSTVSQKDSFIASDSDSYTESSTDSSSNNNSNYNNNDYNNKQINNKQQNNKQREHEKDDLSSSTKEQPLNDLFSIFNIKKFEPPKEKKTDETEIFSSSDIQEFKEKDMNTQKPVQIIDISSSEFFFSVDEDKAEKQIEKEKEIDVDSQMTDDI</sequence>
<dbReference type="Pfam" id="PF00176">
    <property type="entry name" value="SNF2-rel_dom"/>
    <property type="match status" value="1"/>
</dbReference>
<dbReference type="SMART" id="SM00487">
    <property type="entry name" value="DEXDc"/>
    <property type="match status" value="1"/>
</dbReference>
<dbReference type="InterPro" id="IPR000330">
    <property type="entry name" value="SNF2_N"/>
</dbReference>
<evidence type="ECO:0000256" key="1">
    <source>
        <dbReference type="ARBA" id="ARBA00022801"/>
    </source>
</evidence>
<feature type="region of interest" description="Disordered" evidence="3">
    <location>
        <begin position="896"/>
        <end position="966"/>
    </location>
</feature>
<proteinExistence type="predicted"/>
<dbReference type="InterPro" id="IPR049730">
    <property type="entry name" value="SNF2/RAD54-like_C"/>
</dbReference>
<feature type="compositionally biased region" description="Basic and acidic residues" evidence="3">
    <location>
        <begin position="951"/>
        <end position="960"/>
    </location>
</feature>
<dbReference type="SUPFAM" id="SSF52540">
    <property type="entry name" value="P-loop containing nucleoside triphosphate hydrolases"/>
    <property type="match status" value="2"/>
</dbReference>
<dbReference type="PANTHER" id="PTHR45629:SF7">
    <property type="entry name" value="DNA EXCISION REPAIR PROTEIN ERCC-6-RELATED"/>
    <property type="match status" value="1"/>
</dbReference>
<dbReference type="InterPro" id="IPR027417">
    <property type="entry name" value="P-loop_NTPase"/>
</dbReference>
<keyword evidence="1" id="KW-0378">Hydrolase</keyword>
<protein>
    <submittedName>
        <fullName evidence="6">DNA_repair and recombination protein Rhp26p</fullName>
    </submittedName>
</protein>